<accession>A0A6J6IE57</accession>
<dbReference type="Pfam" id="PF25990">
    <property type="entry name" value="Beta-barrel_YknX"/>
    <property type="match status" value="1"/>
</dbReference>
<dbReference type="InterPro" id="IPR058636">
    <property type="entry name" value="Beta-barrel_YknX"/>
</dbReference>
<proteinExistence type="predicted"/>
<feature type="domain" description="Multidrug resistance protein MdtA-like barrel-sandwich hybrid" evidence="1">
    <location>
        <begin position="44"/>
        <end position="214"/>
    </location>
</feature>
<evidence type="ECO:0000259" key="3">
    <source>
        <dbReference type="Pfam" id="PF25990"/>
    </source>
</evidence>
<protein>
    <submittedName>
        <fullName evidence="4">Unannotated protein</fullName>
    </submittedName>
</protein>
<dbReference type="SUPFAM" id="SSF111369">
    <property type="entry name" value="HlyD-like secretion proteins"/>
    <property type="match status" value="1"/>
</dbReference>
<dbReference type="PANTHER" id="PTHR30469:SF15">
    <property type="entry name" value="HLYD FAMILY OF SECRETION PROTEINS"/>
    <property type="match status" value="1"/>
</dbReference>
<dbReference type="Pfam" id="PF25917">
    <property type="entry name" value="BSH_RND"/>
    <property type="match status" value="1"/>
</dbReference>
<organism evidence="4">
    <name type="scientific">freshwater metagenome</name>
    <dbReference type="NCBI Taxonomy" id="449393"/>
    <lineage>
        <taxon>unclassified sequences</taxon>
        <taxon>metagenomes</taxon>
        <taxon>ecological metagenomes</taxon>
    </lineage>
</organism>
<dbReference type="Pfam" id="PF25989">
    <property type="entry name" value="YknX_C"/>
    <property type="match status" value="1"/>
</dbReference>
<dbReference type="GO" id="GO:1990281">
    <property type="term" value="C:efflux pump complex"/>
    <property type="evidence" value="ECO:0007669"/>
    <property type="project" value="TreeGrafter"/>
</dbReference>
<dbReference type="Gene3D" id="2.40.420.20">
    <property type="match status" value="1"/>
</dbReference>
<gene>
    <name evidence="4" type="ORF">UFOPK1939_00700</name>
</gene>
<dbReference type="AlphaFoldDB" id="A0A6J6IE57"/>
<reference evidence="4" key="1">
    <citation type="submission" date="2020-05" db="EMBL/GenBank/DDBJ databases">
        <authorList>
            <person name="Chiriac C."/>
            <person name="Salcher M."/>
            <person name="Ghai R."/>
            <person name="Kavagutti S V."/>
        </authorList>
    </citation>
    <scope>NUCLEOTIDE SEQUENCE</scope>
</reference>
<evidence type="ECO:0000259" key="1">
    <source>
        <dbReference type="Pfam" id="PF25917"/>
    </source>
</evidence>
<dbReference type="InterPro" id="IPR058637">
    <property type="entry name" value="YknX-like_C"/>
</dbReference>
<dbReference type="InterPro" id="IPR058625">
    <property type="entry name" value="MdtA-like_BSH"/>
</dbReference>
<dbReference type="PANTHER" id="PTHR30469">
    <property type="entry name" value="MULTIDRUG RESISTANCE PROTEIN MDTA"/>
    <property type="match status" value="1"/>
</dbReference>
<name>A0A6J6IE57_9ZZZZ</name>
<feature type="domain" description="YknX-like C-terminal permuted SH3-like" evidence="2">
    <location>
        <begin position="370"/>
        <end position="434"/>
    </location>
</feature>
<feature type="domain" description="YknX-like beta-barrel" evidence="3">
    <location>
        <begin position="280"/>
        <end position="327"/>
    </location>
</feature>
<dbReference type="Gene3D" id="2.40.30.170">
    <property type="match status" value="1"/>
</dbReference>
<dbReference type="PRINTS" id="PR01490">
    <property type="entry name" value="RTXTOXIND"/>
</dbReference>
<evidence type="ECO:0000313" key="4">
    <source>
        <dbReference type="EMBL" id="CAB4622897.1"/>
    </source>
</evidence>
<dbReference type="GO" id="GO:0015562">
    <property type="term" value="F:efflux transmembrane transporter activity"/>
    <property type="evidence" value="ECO:0007669"/>
    <property type="project" value="TreeGrafter"/>
</dbReference>
<evidence type="ECO:0000259" key="2">
    <source>
        <dbReference type="Pfam" id="PF25989"/>
    </source>
</evidence>
<dbReference type="EMBL" id="CAEZVF010000093">
    <property type="protein sequence ID" value="CAB4622897.1"/>
    <property type="molecule type" value="Genomic_DNA"/>
</dbReference>
<sequence>MVVAVLALAGCGGNQDTGIETGSVITSSVSESVEAAGSISAKAVVTISSPASGTIGKLFVRDGQKVRKGQKLAVISSPSTQKQLAQAQSAAQSSSVSIPTPSATPAATALAQADATANAAFEAAQTAIDALPAGPAKTQAQTALAQAKAQYALARVQVNATTSSTNDALTNALASISQLVNAQGGTADLAVTAARDAVKALTIRAPISGIVTFDAVASASSSGASGVLSQLPSSLQGLASSVLGSSGGSSASSSGSLTKGLPVSSGQPLLTLTDVAGLTLTTQVDETDILLVKTGIKANVQLDAVPDANYQGRVTSVGVTPSTSSRGGVSYVVRLSFGSGTTADGLRAPRPLPGMSAVAQLQVRTDRAAISVPASAVFRDQGSDSVWIVVDGVAKKRVVRLGAQGADTIAIASGLKVGDTIVIRGADRVREGQSLS</sequence>
<dbReference type="Gene3D" id="2.40.50.100">
    <property type="match status" value="1"/>
</dbReference>